<accession>A0ABT8M0U6</accession>
<organism evidence="1 2">
    <name type="scientific">Methanoculleus methanifontis</name>
    <dbReference type="NCBI Taxonomy" id="2584086"/>
    <lineage>
        <taxon>Archaea</taxon>
        <taxon>Methanobacteriati</taxon>
        <taxon>Methanobacteriota</taxon>
        <taxon>Stenosarchaea group</taxon>
        <taxon>Methanomicrobia</taxon>
        <taxon>Methanomicrobiales</taxon>
        <taxon>Methanomicrobiaceae</taxon>
        <taxon>Methanoculleus</taxon>
    </lineage>
</organism>
<proteinExistence type="predicted"/>
<dbReference type="Proteomes" id="UP001168423">
    <property type="component" value="Unassembled WGS sequence"/>
</dbReference>
<reference evidence="1" key="1">
    <citation type="submission" date="2019-05" db="EMBL/GenBank/DDBJ databases">
        <title>Isolation and characterization of methanogens from the cold seep sediment at Four-Way Closure Ridge.</title>
        <authorList>
            <person name="You Y.-T."/>
            <person name="Chen S.-C."/>
            <person name="Zhang W.-L."/>
            <person name="Lai M.-C."/>
        </authorList>
    </citation>
    <scope>NUCLEOTIDE SEQUENCE</scope>
    <source>
        <strain evidence="1">FWC-SCC3</strain>
    </source>
</reference>
<comment type="caution">
    <text evidence="1">The sequence shown here is derived from an EMBL/GenBank/DDBJ whole genome shotgun (WGS) entry which is preliminary data.</text>
</comment>
<evidence type="ECO:0000313" key="1">
    <source>
        <dbReference type="EMBL" id="MDN7012655.1"/>
    </source>
</evidence>
<sequence>MSEVAARPPKVIKDELGDLNKLIVENARLIEQFPEDLSLIIGMKSLQHRRNQLFTELEESEKLRTQRTFDAVLTGESVSGSEISLSFLGDFCSSLQDTITSIVQKDYRGETSSGSISNEVKNLALLNVAATAPGSFRIIISSNPAIDTPASFIALEKFNSLIECGADIQKIKDIRGIVGTRVINKYKRFIHVLKSNKANITLYDQFKADTFTPRTVTKELASTILRVIEDVEEMPEQLESYSGRIRGIDTHDKSFHFELPEGRHIRGKYSDHLDSAVKRQVLDEEVIATFKHTIKYAEATDREYDEWELIELKQS</sequence>
<keyword evidence="2" id="KW-1185">Reference proteome</keyword>
<name>A0ABT8M0U6_9EURY</name>
<evidence type="ECO:0000313" key="2">
    <source>
        <dbReference type="Proteomes" id="UP001168423"/>
    </source>
</evidence>
<dbReference type="RefSeq" id="WP_301677236.1">
    <property type="nucleotide sequence ID" value="NZ_VCYI01000006.1"/>
</dbReference>
<gene>
    <name evidence="1" type="ORF">FGW20_06300</name>
</gene>
<dbReference type="EMBL" id="VCYI01000006">
    <property type="protein sequence ID" value="MDN7012655.1"/>
    <property type="molecule type" value="Genomic_DNA"/>
</dbReference>
<protein>
    <submittedName>
        <fullName evidence="1">Uncharacterized protein</fullName>
    </submittedName>
</protein>